<dbReference type="PROSITE" id="PS50268">
    <property type="entry name" value="CADHERIN_2"/>
    <property type="match status" value="2"/>
</dbReference>
<feature type="domain" description="EGF-like" evidence="15">
    <location>
        <begin position="402"/>
        <end position="439"/>
    </location>
</feature>
<feature type="region of interest" description="Disordered" evidence="12">
    <location>
        <begin position="792"/>
        <end position="811"/>
    </location>
</feature>
<dbReference type="GO" id="GO:0044331">
    <property type="term" value="P:cell-cell adhesion mediated by cadherin"/>
    <property type="evidence" value="ECO:0007669"/>
    <property type="project" value="TreeGrafter"/>
</dbReference>
<keyword evidence="18" id="KW-1185">Reference proteome</keyword>
<sequence length="925" mass="102897">MDEGGAGHDADPASVLLTILDVNDNHPYIQSPDNSYAKIMENSDPATVGPIPIQLGDLDTQINGCPCTLQFDSSTSADIISKFSVEQIDAELSLYQLKPLQKLDREQQKFYHIPFRTSDSKNFQGTRILNLEVGDMNDSPMTDGSSTIEVFNYQGQFPAMVIGSVYVSDLDDHDVGDKTFEIDPATGPETELYFTVDHDSGNITMKKGTPEGEHALVVKVIDKFRNETAYGTVKIVVTDLTEEAVMNSGSFTVNNYTALELITQQDLASTGTSMYDRLKDEIGKVHGISSSDVFIFGLDDVTEGVEVRYNCKSPNFFTAPRLNGQFLLRRQQIMQSLGIDIPMVDINKCLYESLSPCDLSSCQQYLRPNLTHPLLLTSETSTVVGVDITAEYVCSCGPLEPLPSVCYDSFCYNGGKCDKVNNTLTCICPDENDYGPRCELLNARFERGYSWYESFKVCENSSILLSFKSTESKGILMYAGPMVSRPWADYPRDFLYVVINQKILETYFDFGTGTMKIQIPLLELDKPYNLRMDWDNETITFEVPYCMGNTTVENPDCKVSQNLPGLKAKSFLLNVQGPLQLGGVAAMESFSKLANSYGWSLTPPTIDPFFGCILELRHNEYLYDLNSTDYGKYTYMPCDAPAAVRIVLGEQSIIIIVVSLLCLLLLVLLILCLARRRQKSVSYPELDGIVKESIGATDLEGYGEKDIDQFDLKLLRVGPNGHLFNGEINRRLPDVTEDARATKAPLAKMPEGLSIGDFLDDYIKKVDKEPSEYDDVRHYCFEGDEMSIASLSSIGSGSSSDNENVFDTNDNWGPRFEKLKNIYHRDSDEEEDSEYDFNVPRQPKRYSLQSTPEKKSPTRDPAAESSSSADKNPSGPNAHSPTVTFADPGTQGSQEGLLPKDSQDTHEAINPMANFKLGESKESWC</sequence>
<dbReference type="Proteomes" id="UP001381693">
    <property type="component" value="Unassembled WGS sequence"/>
</dbReference>
<dbReference type="PROSITE" id="PS50025">
    <property type="entry name" value="LAM_G_DOMAIN"/>
    <property type="match status" value="1"/>
</dbReference>
<dbReference type="InterPro" id="IPR013320">
    <property type="entry name" value="ConA-like_dom_sf"/>
</dbReference>
<dbReference type="PANTHER" id="PTHR24027:SF422">
    <property type="entry name" value="CADHERIN DOMAIN-CONTAINING PROTEIN"/>
    <property type="match status" value="1"/>
</dbReference>
<dbReference type="InterPro" id="IPR002126">
    <property type="entry name" value="Cadherin-like_dom"/>
</dbReference>
<evidence type="ECO:0000256" key="8">
    <source>
        <dbReference type="ARBA" id="ARBA00023157"/>
    </source>
</evidence>
<comment type="function">
    <text evidence="11">Cadherins are calcium-dependent cell adhesion proteins.</text>
</comment>
<feature type="domain" description="Cadherin" evidence="16">
    <location>
        <begin position="162"/>
        <end position="251"/>
    </location>
</feature>
<feature type="region of interest" description="Disordered" evidence="12">
    <location>
        <begin position="824"/>
        <end position="925"/>
    </location>
</feature>
<gene>
    <name evidence="17" type="ORF">SK128_012924</name>
</gene>
<name>A0AAN8XIN2_HALRR</name>
<keyword evidence="4" id="KW-0677">Repeat</keyword>
<reference evidence="17 18" key="1">
    <citation type="submission" date="2023-11" db="EMBL/GenBank/DDBJ databases">
        <title>Halocaridina rubra genome assembly.</title>
        <authorList>
            <person name="Smith C."/>
        </authorList>
    </citation>
    <scope>NUCLEOTIDE SEQUENCE [LARGE SCALE GENOMIC DNA]</scope>
    <source>
        <strain evidence="17">EP-1</strain>
        <tissue evidence="17">Whole</tissue>
    </source>
</reference>
<evidence type="ECO:0000259" key="15">
    <source>
        <dbReference type="PROSITE" id="PS50026"/>
    </source>
</evidence>
<evidence type="ECO:0000256" key="10">
    <source>
        <dbReference type="PROSITE-ProRule" id="PRU00076"/>
    </source>
</evidence>
<dbReference type="InterPro" id="IPR001791">
    <property type="entry name" value="Laminin_G"/>
</dbReference>
<dbReference type="GO" id="GO:0005509">
    <property type="term" value="F:calcium ion binding"/>
    <property type="evidence" value="ECO:0007669"/>
    <property type="project" value="UniProtKB-UniRule"/>
</dbReference>
<dbReference type="GO" id="GO:0016339">
    <property type="term" value="P:calcium-dependent cell-cell adhesion via plasma membrane cell adhesion molecules"/>
    <property type="evidence" value="ECO:0007669"/>
    <property type="project" value="TreeGrafter"/>
</dbReference>
<dbReference type="Gene3D" id="2.60.40.60">
    <property type="entry name" value="Cadherins"/>
    <property type="match status" value="2"/>
</dbReference>
<dbReference type="GO" id="GO:0001736">
    <property type="term" value="P:establishment of planar polarity"/>
    <property type="evidence" value="ECO:0007669"/>
    <property type="project" value="UniProtKB-ARBA"/>
</dbReference>
<dbReference type="InterPro" id="IPR056370">
    <property type="entry name" value="Shg-like_Ig-like"/>
</dbReference>
<evidence type="ECO:0000256" key="7">
    <source>
        <dbReference type="ARBA" id="ARBA00023136"/>
    </source>
</evidence>
<evidence type="ECO:0000256" key="12">
    <source>
        <dbReference type="SAM" id="MobiDB-lite"/>
    </source>
</evidence>
<dbReference type="InterPro" id="IPR027397">
    <property type="entry name" value="Catenin-bd_sf"/>
</dbReference>
<evidence type="ECO:0000256" key="2">
    <source>
        <dbReference type="ARBA" id="ARBA00022692"/>
    </source>
</evidence>
<dbReference type="InterPro" id="IPR015919">
    <property type="entry name" value="Cadherin-like_sf"/>
</dbReference>
<dbReference type="InterPro" id="IPR000742">
    <property type="entry name" value="EGF"/>
</dbReference>
<keyword evidence="6 13" id="KW-1133">Transmembrane helix</keyword>
<feature type="compositionally biased region" description="Polar residues" evidence="12">
    <location>
        <begin position="864"/>
        <end position="883"/>
    </location>
</feature>
<dbReference type="GO" id="GO:0009887">
    <property type="term" value="P:animal organ morphogenesis"/>
    <property type="evidence" value="ECO:0007669"/>
    <property type="project" value="UniProtKB-ARBA"/>
</dbReference>
<feature type="compositionally biased region" description="Basic and acidic residues" evidence="12">
    <location>
        <begin position="852"/>
        <end position="862"/>
    </location>
</feature>
<dbReference type="EMBL" id="JAXCGZ010006243">
    <property type="protein sequence ID" value="KAK7079949.1"/>
    <property type="molecule type" value="Genomic_DNA"/>
</dbReference>
<dbReference type="SUPFAM" id="SSF49313">
    <property type="entry name" value="Cadherin-like"/>
    <property type="match status" value="2"/>
</dbReference>
<keyword evidence="3" id="KW-0732">Signal</keyword>
<evidence type="ECO:0000256" key="5">
    <source>
        <dbReference type="ARBA" id="ARBA00022837"/>
    </source>
</evidence>
<dbReference type="Gene3D" id="4.10.900.10">
    <property type="entry name" value="TCF3-CBD (Catenin binding domain)"/>
    <property type="match status" value="1"/>
</dbReference>
<dbReference type="InterPro" id="IPR000233">
    <property type="entry name" value="Cadherin_Y-type_LIR"/>
</dbReference>
<keyword evidence="2 13" id="KW-0812">Transmembrane</keyword>
<dbReference type="CDD" id="cd00110">
    <property type="entry name" value="LamG"/>
    <property type="match status" value="1"/>
</dbReference>
<keyword evidence="7 13" id="KW-0472">Membrane</keyword>
<evidence type="ECO:0008006" key="19">
    <source>
        <dbReference type="Google" id="ProtNLM"/>
    </source>
</evidence>
<dbReference type="Pfam" id="PF24811">
    <property type="entry name" value="Ig_Shg"/>
    <property type="match status" value="1"/>
</dbReference>
<protein>
    <recommendedName>
        <fullName evidence="19">DE-cadherin</fullName>
    </recommendedName>
</protein>
<dbReference type="GO" id="GO:0045296">
    <property type="term" value="F:cadherin binding"/>
    <property type="evidence" value="ECO:0007669"/>
    <property type="project" value="TreeGrafter"/>
</dbReference>
<keyword evidence="10" id="KW-0245">EGF-like domain</keyword>
<feature type="compositionally biased region" description="Polar residues" evidence="12">
    <location>
        <begin position="801"/>
        <end position="811"/>
    </location>
</feature>
<accession>A0AAN8XIN2</accession>
<evidence type="ECO:0000313" key="17">
    <source>
        <dbReference type="EMBL" id="KAK7079949.1"/>
    </source>
</evidence>
<comment type="subcellular location">
    <subcellularLocation>
        <location evidence="1">Membrane</location>
        <topology evidence="1">Single-pass membrane protein</topology>
    </subcellularLocation>
</comment>
<evidence type="ECO:0000313" key="18">
    <source>
        <dbReference type="Proteomes" id="UP001381693"/>
    </source>
</evidence>
<comment type="caution">
    <text evidence="10">Lacks conserved residue(s) required for the propagation of feature annotation.</text>
</comment>
<dbReference type="GO" id="GO:0007043">
    <property type="term" value="P:cell-cell junction assembly"/>
    <property type="evidence" value="ECO:0007669"/>
    <property type="project" value="TreeGrafter"/>
</dbReference>
<dbReference type="SMART" id="SM00282">
    <property type="entry name" value="LamG"/>
    <property type="match status" value="1"/>
</dbReference>
<dbReference type="GO" id="GO:0034332">
    <property type="term" value="P:adherens junction organization"/>
    <property type="evidence" value="ECO:0007669"/>
    <property type="project" value="TreeGrafter"/>
</dbReference>
<dbReference type="GO" id="GO:0016342">
    <property type="term" value="C:catenin complex"/>
    <property type="evidence" value="ECO:0007669"/>
    <property type="project" value="TreeGrafter"/>
</dbReference>
<dbReference type="CDD" id="cd11304">
    <property type="entry name" value="Cadherin_repeat"/>
    <property type="match status" value="2"/>
</dbReference>
<evidence type="ECO:0000256" key="3">
    <source>
        <dbReference type="ARBA" id="ARBA00022729"/>
    </source>
</evidence>
<keyword evidence="8" id="KW-1015">Disulfide bond</keyword>
<proteinExistence type="predicted"/>
<dbReference type="SUPFAM" id="SSF49899">
    <property type="entry name" value="Concanavalin A-like lectins/glucanases"/>
    <property type="match status" value="1"/>
</dbReference>
<evidence type="ECO:0000256" key="9">
    <source>
        <dbReference type="PROSITE-ProRule" id="PRU00043"/>
    </source>
</evidence>
<feature type="domain" description="Laminin G" evidence="14">
    <location>
        <begin position="442"/>
        <end position="638"/>
    </location>
</feature>
<dbReference type="Pfam" id="PF01049">
    <property type="entry name" value="CADH_Y-type_LIR"/>
    <property type="match status" value="1"/>
</dbReference>
<organism evidence="17 18">
    <name type="scientific">Halocaridina rubra</name>
    <name type="common">Hawaiian red shrimp</name>
    <dbReference type="NCBI Taxonomy" id="373956"/>
    <lineage>
        <taxon>Eukaryota</taxon>
        <taxon>Metazoa</taxon>
        <taxon>Ecdysozoa</taxon>
        <taxon>Arthropoda</taxon>
        <taxon>Crustacea</taxon>
        <taxon>Multicrustacea</taxon>
        <taxon>Malacostraca</taxon>
        <taxon>Eumalacostraca</taxon>
        <taxon>Eucarida</taxon>
        <taxon>Decapoda</taxon>
        <taxon>Pleocyemata</taxon>
        <taxon>Caridea</taxon>
        <taxon>Atyoidea</taxon>
        <taxon>Atyidae</taxon>
        <taxon>Halocaridina</taxon>
    </lineage>
</organism>
<dbReference type="GO" id="GO:0000902">
    <property type="term" value="P:cell morphogenesis"/>
    <property type="evidence" value="ECO:0007669"/>
    <property type="project" value="TreeGrafter"/>
</dbReference>
<dbReference type="PROSITE" id="PS50026">
    <property type="entry name" value="EGF_3"/>
    <property type="match status" value="1"/>
</dbReference>
<evidence type="ECO:0000259" key="16">
    <source>
        <dbReference type="PROSITE" id="PS50268"/>
    </source>
</evidence>
<dbReference type="SMART" id="SM00112">
    <property type="entry name" value="CA"/>
    <property type="match status" value="2"/>
</dbReference>
<feature type="transmembrane region" description="Helical" evidence="13">
    <location>
        <begin position="653"/>
        <end position="674"/>
    </location>
</feature>
<dbReference type="InterPro" id="IPR039808">
    <property type="entry name" value="Cadherin"/>
</dbReference>
<dbReference type="PROSITE" id="PS00232">
    <property type="entry name" value="CADHERIN_1"/>
    <property type="match status" value="1"/>
</dbReference>
<keyword evidence="5 9" id="KW-0106">Calcium</keyword>
<dbReference type="Gene3D" id="2.60.120.200">
    <property type="match status" value="1"/>
</dbReference>
<evidence type="ECO:0000256" key="11">
    <source>
        <dbReference type="RuleBase" id="RU004357"/>
    </source>
</evidence>
<feature type="domain" description="Cadherin" evidence="16">
    <location>
        <begin position="31"/>
        <end position="142"/>
    </location>
</feature>
<evidence type="ECO:0000256" key="4">
    <source>
        <dbReference type="ARBA" id="ARBA00022737"/>
    </source>
</evidence>
<dbReference type="PANTHER" id="PTHR24027">
    <property type="entry name" value="CADHERIN-23"/>
    <property type="match status" value="1"/>
</dbReference>
<evidence type="ECO:0000256" key="6">
    <source>
        <dbReference type="ARBA" id="ARBA00022989"/>
    </source>
</evidence>
<dbReference type="GO" id="GO:0005912">
    <property type="term" value="C:adherens junction"/>
    <property type="evidence" value="ECO:0007669"/>
    <property type="project" value="TreeGrafter"/>
</dbReference>
<evidence type="ECO:0000259" key="14">
    <source>
        <dbReference type="PROSITE" id="PS50025"/>
    </source>
</evidence>
<evidence type="ECO:0000256" key="1">
    <source>
        <dbReference type="ARBA" id="ARBA00004167"/>
    </source>
</evidence>
<dbReference type="InterPro" id="IPR020894">
    <property type="entry name" value="Cadherin_CS"/>
</dbReference>
<evidence type="ECO:0000256" key="13">
    <source>
        <dbReference type="SAM" id="Phobius"/>
    </source>
</evidence>
<comment type="caution">
    <text evidence="17">The sequence shown here is derived from an EMBL/GenBank/DDBJ whole genome shotgun (WGS) entry which is preliminary data.</text>
</comment>
<dbReference type="GO" id="GO:0016477">
    <property type="term" value="P:cell migration"/>
    <property type="evidence" value="ECO:0007669"/>
    <property type="project" value="TreeGrafter"/>
</dbReference>
<dbReference type="GO" id="GO:0008013">
    <property type="term" value="F:beta-catenin binding"/>
    <property type="evidence" value="ECO:0007669"/>
    <property type="project" value="TreeGrafter"/>
</dbReference>
<dbReference type="Pfam" id="PF02210">
    <property type="entry name" value="Laminin_G_2"/>
    <property type="match status" value="1"/>
</dbReference>
<dbReference type="GO" id="GO:0007163">
    <property type="term" value="P:establishment or maintenance of cell polarity"/>
    <property type="evidence" value="ECO:0007669"/>
    <property type="project" value="UniProtKB-ARBA"/>
</dbReference>
<dbReference type="GO" id="GO:0007156">
    <property type="term" value="P:homophilic cell adhesion via plasma membrane adhesion molecules"/>
    <property type="evidence" value="ECO:0007669"/>
    <property type="project" value="InterPro"/>
</dbReference>
<dbReference type="AlphaFoldDB" id="A0AAN8XIN2"/>